<evidence type="ECO:0000259" key="1">
    <source>
        <dbReference type="Pfam" id="PF01208"/>
    </source>
</evidence>
<accession>A0A1L5F523</accession>
<name>A0A1L5F523_CLOKL</name>
<proteinExistence type="predicted"/>
<dbReference type="EMBL" id="CP018335">
    <property type="protein sequence ID" value="APM38083.1"/>
    <property type="molecule type" value="Genomic_DNA"/>
</dbReference>
<dbReference type="InterPro" id="IPR052024">
    <property type="entry name" value="Methanogen_methyltrans"/>
</dbReference>
<feature type="domain" description="Uroporphyrinogen decarboxylase (URO-D)" evidence="1">
    <location>
        <begin position="22"/>
        <end position="229"/>
    </location>
</feature>
<evidence type="ECO:0000313" key="3">
    <source>
        <dbReference type="Proteomes" id="UP000184604"/>
    </source>
</evidence>
<dbReference type="Gene3D" id="3.20.20.210">
    <property type="match status" value="1"/>
</dbReference>
<protein>
    <submittedName>
        <fullName evidence="2">Uroporphyrinogen decarboxylase</fullName>
    </submittedName>
</protein>
<reference evidence="2 3" key="1">
    <citation type="submission" date="2016-12" db="EMBL/GenBank/DDBJ databases">
        <title>Complete genome sequence of Clostridium kluyveri JZZ isolated from the pit mud of a Chinese flavor liquor-making factory.</title>
        <authorList>
            <person name="Wang Y."/>
        </authorList>
    </citation>
    <scope>NUCLEOTIDE SEQUENCE [LARGE SCALE GENOMIC DNA]</scope>
    <source>
        <strain evidence="2 3">JZZ</strain>
    </source>
</reference>
<dbReference type="Proteomes" id="UP000184604">
    <property type="component" value="Chromosome"/>
</dbReference>
<organism evidence="2 3">
    <name type="scientific">Clostridium kluyveri</name>
    <dbReference type="NCBI Taxonomy" id="1534"/>
    <lineage>
        <taxon>Bacteria</taxon>
        <taxon>Bacillati</taxon>
        <taxon>Bacillota</taxon>
        <taxon>Clostridia</taxon>
        <taxon>Eubacteriales</taxon>
        <taxon>Clostridiaceae</taxon>
        <taxon>Clostridium</taxon>
    </lineage>
</organism>
<dbReference type="RefSeq" id="WP_073537772.1">
    <property type="nucleotide sequence ID" value="NZ_CP018335.1"/>
</dbReference>
<dbReference type="OrthoDB" id="2135496at2"/>
<dbReference type="GO" id="GO:0006779">
    <property type="term" value="P:porphyrin-containing compound biosynthetic process"/>
    <property type="evidence" value="ECO:0007669"/>
    <property type="project" value="InterPro"/>
</dbReference>
<sequence>MNFDIDSICKGESIEQIPTAILDKTGIHFGDAHFKKDYMAVVSEKIKEVDKNCICYIPFSVTAEAEAFGAKVRLDEDSNGILIDGFKYAKIEELSDVHEFDTDKGRIKEILDCIEILSKRGNIVALNVEAPFTILTLLIDNLAIYRGLRRQGDIIYNALLTIQNSIRKYIIKALERGTRIISYADPSGDIDIIGPKIYKKFSGEISYSLIKSLEDYIDNSIIHLCARTSLPFEKSGFCESSPIEIKKDIKYGEAICSLLDEKDVKILGHKCMNCSNKMVEDSLVWKLELNNNYTFI</sequence>
<evidence type="ECO:0000313" key="2">
    <source>
        <dbReference type="EMBL" id="APM38083.1"/>
    </source>
</evidence>
<dbReference type="InterPro" id="IPR000257">
    <property type="entry name" value="Uroporphyrinogen_deCOase"/>
</dbReference>
<dbReference type="Pfam" id="PF01208">
    <property type="entry name" value="URO-D"/>
    <property type="match status" value="1"/>
</dbReference>
<dbReference type="SUPFAM" id="SSF51726">
    <property type="entry name" value="UROD/MetE-like"/>
    <property type="match status" value="1"/>
</dbReference>
<gene>
    <name evidence="2" type="ORF">BS101_04700</name>
</gene>
<dbReference type="InterPro" id="IPR038071">
    <property type="entry name" value="UROD/MetE-like_sf"/>
</dbReference>
<dbReference type="PANTHER" id="PTHR47099">
    <property type="entry name" value="METHYLCOBAMIDE:COM METHYLTRANSFERASE MTBA"/>
    <property type="match status" value="1"/>
</dbReference>
<dbReference type="GO" id="GO:0004853">
    <property type="term" value="F:uroporphyrinogen decarboxylase activity"/>
    <property type="evidence" value="ECO:0007669"/>
    <property type="project" value="InterPro"/>
</dbReference>
<dbReference type="AlphaFoldDB" id="A0A1L5F523"/>
<dbReference type="PANTHER" id="PTHR47099:SF1">
    <property type="entry name" value="METHYLCOBAMIDE:COM METHYLTRANSFERASE MTBA"/>
    <property type="match status" value="1"/>
</dbReference>